<keyword evidence="10" id="KW-1185">Reference proteome</keyword>
<keyword evidence="4 8" id="KW-0560">Oxidoreductase</keyword>
<comment type="cofactor">
    <cofactor evidence="7">
        <name>heme</name>
        <dbReference type="ChEBI" id="CHEBI:30413"/>
    </cofactor>
</comment>
<organism evidence="9 10">
    <name type="scientific">Falsiroseomonas algicola</name>
    <dbReference type="NCBI Taxonomy" id="2716930"/>
    <lineage>
        <taxon>Bacteria</taxon>
        <taxon>Pseudomonadati</taxon>
        <taxon>Pseudomonadota</taxon>
        <taxon>Alphaproteobacteria</taxon>
        <taxon>Acetobacterales</taxon>
        <taxon>Roseomonadaceae</taxon>
        <taxon>Falsiroseomonas</taxon>
    </lineage>
</organism>
<gene>
    <name evidence="9" type="ORF">G3576_15890</name>
</gene>
<evidence type="ECO:0000256" key="1">
    <source>
        <dbReference type="ARBA" id="ARBA00010617"/>
    </source>
</evidence>
<dbReference type="InterPro" id="IPR001128">
    <property type="entry name" value="Cyt_P450"/>
</dbReference>
<dbReference type="GO" id="GO:0020037">
    <property type="term" value="F:heme binding"/>
    <property type="evidence" value="ECO:0007669"/>
    <property type="project" value="InterPro"/>
</dbReference>
<protein>
    <submittedName>
        <fullName evidence="9">Cytochrome P450</fullName>
    </submittedName>
</protein>
<dbReference type="InterPro" id="IPR002401">
    <property type="entry name" value="Cyt_P450_E_grp-I"/>
</dbReference>
<dbReference type="InterPro" id="IPR036396">
    <property type="entry name" value="Cyt_P450_sf"/>
</dbReference>
<evidence type="ECO:0000256" key="5">
    <source>
        <dbReference type="ARBA" id="ARBA00023004"/>
    </source>
</evidence>
<dbReference type="SUPFAM" id="SSF48264">
    <property type="entry name" value="Cytochrome P450"/>
    <property type="match status" value="1"/>
</dbReference>
<dbReference type="EMBL" id="JAAIKB010000006">
    <property type="protein sequence ID" value="NGM21504.1"/>
    <property type="molecule type" value="Genomic_DNA"/>
</dbReference>
<dbReference type="PRINTS" id="PR00463">
    <property type="entry name" value="EP450I"/>
</dbReference>
<dbReference type="PANTHER" id="PTHR24291">
    <property type="entry name" value="CYTOCHROME P450 FAMILY 4"/>
    <property type="match status" value="1"/>
</dbReference>
<dbReference type="PANTHER" id="PTHR24291:SF50">
    <property type="entry name" value="BIFUNCTIONAL ALBAFLAVENONE MONOOXYGENASE_TERPENE SYNTHASE"/>
    <property type="match status" value="1"/>
</dbReference>
<dbReference type="Proteomes" id="UP000475385">
    <property type="component" value="Unassembled WGS sequence"/>
</dbReference>
<dbReference type="PRINTS" id="PR00385">
    <property type="entry name" value="P450"/>
</dbReference>
<dbReference type="GO" id="GO:0004497">
    <property type="term" value="F:monooxygenase activity"/>
    <property type="evidence" value="ECO:0007669"/>
    <property type="project" value="UniProtKB-KW"/>
</dbReference>
<keyword evidence="5 7" id="KW-0408">Iron</keyword>
<name>A0A6M1LNZ1_9PROT</name>
<sequence length="457" mass="51026">MSMTAPFIPPHPTPRSPIISLFRALLQGEGNLLGLLPAEAYRMPIGPLGYSRRSIVVVNEPRLVRDVLVDTQGIFPKSDLMVNALEPLIGDSIFVSSGATWKRQRAMMDPALTLMRVNRAFASMEAGAAEYEETLHAQAQSKELFSLDLAMSHLTADIICRSVFSTSLATTVAHEVFDAFTFFERSVAQVEIRRLIMDRAWTKIPQTQAVLDSCALIRRCLGDLLDSHLDAGQSFDDIASAVVAAHDVDGKAFTREELIDQLGVLFLAGHETSASALTWCFYLLATRPELVARIRAEVAEVCGDGPISFEQTRRLVFTRNVFNETLRLYPPITFLPRVANEATRIGEYRVKRGALIMVAPWVLHRHRLYWKDPNVFDPDRFTAERKSELTQGAYIPFGIGPRICAGAAFATVEATLLIARLFRHFDFQVENPAAVRPAARLTTRPVRQVMCRVTRAR</sequence>
<reference evidence="9 10" key="1">
    <citation type="submission" date="2020-03" db="EMBL/GenBank/DDBJ databases">
        <title>Roseomonas stagni sp. nov., isolated from pond water in Japan.</title>
        <authorList>
            <person name="Furuhata K."/>
            <person name="Miyamoto H."/>
            <person name="Goto K."/>
        </authorList>
    </citation>
    <scope>NUCLEOTIDE SEQUENCE [LARGE SCALE GENOMIC DNA]</scope>
    <source>
        <strain evidence="9 10">PeD5</strain>
    </source>
</reference>
<dbReference type="GO" id="GO:0016705">
    <property type="term" value="F:oxidoreductase activity, acting on paired donors, with incorporation or reduction of molecular oxygen"/>
    <property type="evidence" value="ECO:0007669"/>
    <property type="project" value="InterPro"/>
</dbReference>
<dbReference type="InterPro" id="IPR050196">
    <property type="entry name" value="Cytochrome_P450_Monoox"/>
</dbReference>
<dbReference type="PROSITE" id="PS00086">
    <property type="entry name" value="CYTOCHROME_P450"/>
    <property type="match status" value="1"/>
</dbReference>
<evidence type="ECO:0000256" key="8">
    <source>
        <dbReference type="RuleBase" id="RU000461"/>
    </source>
</evidence>
<evidence type="ECO:0000313" key="9">
    <source>
        <dbReference type="EMBL" id="NGM21504.1"/>
    </source>
</evidence>
<dbReference type="InterPro" id="IPR017972">
    <property type="entry name" value="Cyt_P450_CS"/>
</dbReference>
<proteinExistence type="inferred from homology"/>
<dbReference type="AlphaFoldDB" id="A0A6M1LNZ1"/>
<comment type="similarity">
    <text evidence="1 8">Belongs to the cytochrome P450 family.</text>
</comment>
<keyword evidence="6 8" id="KW-0503">Monooxygenase</keyword>
<dbReference type="RefSeq" id="WP_164695413.1">
    <property type="nucleotide sequence ID" value="NZ_JAAIKB010000006.1"/>
</dbReference>
<evidence type="ECO:0000256" key="6">
    <source>
        <dbReference type="ARBA" id="ARBA00023033"/>
    </source>
</evidence>
<evidence type="ECO:0000256" key="7">
    <source>
        <dbReference type="PIRSR" id="PIRSR602401-1"/>
    </source>
</evidence>
<evidence type="ECO:0000256" key="3">
    <source>
        <dbReference type="ARBA" id="ARBA00022723"/>
    </source>
</evidence>
<accession>A0A6M1LNZ1</accession>
<comment type="caution">
    <text evidence="9">The sequence shown here is derived from an EMBL/GenBank/DDBJ whole genome shotgun (WGS) entry which is preliminary data.</text>
</comment>
<dbReference type="Pfam" id="PF00067">
    <property type="entry name" value="p450"/>
    <property type="match status" value="1"/>
</dbReference>
<keyword evidence="2 7" id="KW-0349">Heme</keyword>
<evidence type="ECO:0000256" key="4">
    <source>
        <dbReference type="ARBA" id="ARBA00023002"/>
    </source>
</evidence>
<dbReference type="Gene3D" id="1.10.630.10">
    <property type="entry name" value="Cytochrome P450"/>
    <property type="match status" value="1"/>
</dbReference>
<keyword evidence="3 7" id="KW-0479">Metal-binding</keyword>
<evidence type="ECO:0000313" key="10">
    <source>
        <dbReference type="Proteomes" id="UP000475385"/>
    </source>
</evidence>
<dbReference type="GO" id="GO:0005506">
    <property type="term" value="F:iron ion binding"/>
    <property type="evidence" value="ECO:0007669"/>
    <property type="project" value="InterPro"/>
</dbReference>
<evidence type="ECO:0000256" key="2">
    <source>
        <dbReference type="ARBA" id="ARBA00022617"/>
    </source>
</evidence>
<feature type="binding site" description="axial binding residue" evidence="7">
    <location>
        <position position="404"/>
    </location>
    <ligand>
        <name>heme</name>
        <dbReference type="ChEBI" id="CHEBI:30413"/>
    </ligand>
    <ligandPart>
        <name>Fe</name>
        <dbReference type="ChEBI" id="CHEBI:18248"/>
    </ligandPart>
</feature>